<name>A0A834GDX5_RHOSS</name>
<evidence type="ECO:0008006" key="5">
    <source>
        <dbReference type="Google" id="ProtNLM"/>
    </source>
</evidence>
<proteinExistence type="predicted"/>
<accession>A0A834GDX5</accession>
<evidence type="ECO:0000313" key="3">
    <source>
        <dbReference type="EMBL" id="KAF7132544.1"/>
    </source>
</evidence>
<protein>
    <recommendedName>
        <fullName evidence="5">Transmembrane protein</fullName>
    </recommendedName>
</protein>
<feature type="compositionally biased region" description="Basic and acidic residues" evidence="1">
    <location>
        <begin position="59"/>
        <end position="75"/>
    </location>
</feature>
<dbReference type="PANTHER" id="PTHR34467:SF1">
    <property type="entry name" value="OS05G0542300 PROTEIN"/>
    <property type="match status" value="1"/>
</dbReference>
<feature type="chain" id="PRO_5032289542" description="Transmembrane protein" evidence="2">
    <location>
        <begin position="25"/>
        <end position="85"/>
    </location>
</feature>
<dbReference type="OrthoDB" id="1681778at2759"/>
<dbReference type="Proteomes" id="UP000626092">
    <property type="component" value="Unassembled WGS sequence"/>
</dbReference>
<evidence type="ECO:0000256" key="1">
    <source>
        <dbReference type="SAM" id="MobiDB-lite"/>
    </source>
</evidence>
<evidence type="ECO:0000256" key="2">
    <source>
        <dbReference type="SAM" id="SignalP"/>
    </source>
</evidence>
<reference evidence="3" key="1">
    <citation type="submission" date="2019-11" db="EMBL/GenBank/DDBJ databases">
        <authorList>
            <person name="Liu Y."/>
            <person name="Hou J."/>
            <person name="Li T.-Q."/>
            <person name="Guan C.-H."/>
            <person name="Wu X."/>
            <person name="Wu H.-Z."/>
            <person name="Ling F."/>
            <person name="Zhang R."/>
            <person name="Shi X.-G."/>
            <person name="Ren J.-P."/>
            <person name="Chen E.-F."/>
            <person name="Sun J.-M."/>
        </authorList>
    </citation>
    <scope>NUCLEOTIDE SEQUENCE</scope>
    <source>
        <strain evidence="3">Adult_tree_wgs_1</strain>
        <tissue evidence="3">Leaves</tissue>
    </source>
</reference>
<feature type="signal peptide" evidence="2">
    <location>
        <begin position="1"/>
        <end position="24"/>
    </location>
</feature>
<dbReference type="EMBL" id="WJXA01000009">
    <property type="protein sequence ID" value="KAF7132544.1"/>
    <property type="molecule type" value="Genomic_DNA"/>
</dbReference>
<keyword evidence="4" id="KW-1185">Reference proteome</keyword>
<gene>
    <name evidence="3" type="ORF">RHSIM_Rhsim09G0206700</name>
</gene>
<organism evidence="3 4">
    <name type="scientific">Rhododendron simsii</name>
    <name type="common">Sims's rhododendron</name>
    <dbReference type="NCBI Taxonomy" id="118357"/>
    <lineage>
        <taxon>Eukaryota</taxon>
        <taxon>Viridiplantae</taxon>
        <taxon>Streptophyta</taxon>
        <taxon>Embryophyta</taxon>
        <taxon>Tracheophyta</taxon>
        <taxon>Spermatophyta</taxon>
        <taxon>Magnoliopsida</taxon>
        <taxon>eudicotyledons</taxon>
        <taxon>Gunneridae</taxon>
        <taxon>Pentapetalae</taxon>
        <taxon>asterids</taxon>
        <taxon>Ericales</taxon>
        <taxon>Ericaceae</taxon>
        <taxon>Ericoideae</taxon>
        <taxon>Rhodoreae</taxon>
        <taxon>Rhododendron</taxon>
    </lineage>
</organism>
<feature type="region of interest" description="Disordered" evidence="1">
    <location>
        <begin position="58"/>
        <end position="85"/>
    </location>
</feature>
<sequence>MALRINTFPLVFLLLFICLSSGIAEAFGNKANLMDSLRKGGIQLNPRKLLVVDTVLDYGEPRHNPKHDPPKKGEPGDGGSNPPSP</sequence>
<evidence type="ECO:0000313" key="4">
    <source>
        <dbReference type="Proteomes" id="UP000626092"/>
    </source>
</evidence>
<dbReference type="AlphaFoldDB" id="A0A834GDX5"/>
<comment type="caution">
    <text evidence="3">The sequence shown here is derived from an EMBL/GenBank/DDBJ whole genome shotgun (WGS) entry which is preliminary data.</text>
</comment>
<keyword evidence="2" id="KW-0732">Signal</keyword>
<dbReference type="PANTHER" id="PTHR34467">
    <property type="entry name" value="TRANSMEMBRANE PROTEIN"/>
    <property type="match status" value="1"/>
</dbReference>